<organism evidence="5 6">
    <name type="scientific">Paenibacillus sambharensis</name>
    <dbReference type="NCBI Taxonomy" id="1803190"/>
    <lineage>
        <taxon>Bacteria</taxon>
        <taxon>Bacillati</taxon>
        <taxon>Bacillota</taxon>
        <taxon>Bacilli</taxon>
        <taxon>Bacillales</taxon>
        <taxon>Paenibacillaceae</taxon>
        <taxon>Paenibacillus</taxon>
    </lineage>
</organism>
<evidence type="ECO:0000256" key="1">
    <source>
        <dbReference type="ARBA" id="ARBA00022448"/>
    </source>
</evidence>
<dbReference type="Proteomes" id="UP000249522">
    <property type="component" value="Unassembled WGS sequence"/>
</dbReference>
<dbReference type="PROSITE" id="PS50893">
    <property type="entry name" value="ABC_TRANSPORTER_2"/>
    <property type="match status" value="1"/>
</dbReference>
<name>A0A2W1LJT9_9BACL</name>
<accession>A0A2W1LJT9</accession>
<protein>
    <submittedName>
        <fullName evidence="5">ABC transporter ATP-binding protein</fullName>
    </submittedName>
</protein>
<keyword evidence="3 5" id="KW-0067">ATP-binding</keyword>
<dbReference type="InterPro" id="IPR027417">
    <property type="entry name" value="P-loop_NTPase"/>
</dbReference>
<dbReference type="RefSeq" id="WP_111147711.1">
    <property type="nucleotide sequence ID" value="NZ_QKRB01000049.1"/>
</dbReference>
<dbReference type="Pfam" id="PF00005">
    <property type="entry name" value="ABC_tran"/>
    <property type="match status" value="1"/>
</dbReference>
<dbReference type="EMBL" id="QKRB01000049">
    <property type="protein sequence ID" value="PZD94814.1"/>
    <property type="molecule type" value="Genomic_DNA"/>
</dbReference>
<keyword evidence="6" id="KW-1185">Reference proteome</keyword>
<dbReference type="InterPro" id="IPR003593">
    <property type="entry name" value="AAA+_ATPase"/>
</dbReference>
<dbReference type="Gene3D" id="3.40.50.300">
    <property type="entry name" value="P-loop containing nucleotide triphosphate hydrolases"/>
    <property type="match status" value="1"/>
</dbReference>
<dbReference type="SMART" id="SM00382">
    <property type="entry name" value="AAA"/>
    <property type="match status" value="1"/>
</dbReference>
<feature type="domain" description="ABC transporter" evidence="4">
    <location>
        <begin position="2"/>
        <end position="228"/>
    </location>
</feature>
<evidence type="ECO:0000256" key="2">
    <source>
        <dbReference type="ARBA" id="ARBA00022741"/>
    </source>
</evidence>
<dbReference type="PANTHER" id="PTHR42939:SF1">
    <property type="entry name" value="ABC TRANSPORTER ATP-BINDING PROTEIN ALBC-RELATED"/>
    <property type="match status" value="1"/>
</dbReference>
<dbReference type="PANTHER" id="PTHR42939">
    <property type="entry name" value="ABC TRANSPORTER ATP-BINDING PROTEIN ALBC-RELATED"/>
    <property type="match status" value="1"/>
</dbReference>
<comment type="caution">
    <text evidence="5">The sequence shown here is derived from an EMBL/GenBank/DDBJ whole genome shotgun (WGS) entry which is preliminary data.</text>
</comment>
<dbReference type="OrthoDB" id="2643074at2"/>
<gene>
    <name evidence="5" type="ORF">DNH61_16090</name>
</gene>
<dbReference type="SUPFAM" id="SSF52540">
    <property type="entry name" value="P-loop containing nucleoside triphosphate hydrolases"/>
    <property type="match status" value="1"/>
</dbReference>
<dbReference type="GO" id="GO:0016887">
    <property type="term" value="F:ATP hydrolysis activity"/>
    <property type="evidence" value="ECO:0007669"/>
    <property type="project" value="InterPro"/>
</dbReference>
<evidence type="ECO:0000313" key="6">
    <source>
        <dbReference type="Proteomes" id="UP000249522"/>
    </source>
</evidence>
<dbReference type="GO" id="GO:0005524">
    <property type="term" value="F:ATP binding"/>
    <property type="evidence" value="ECO:0007669"/>
    <property type="project" value="UniProtKB-KW"/>
</dbReference>
<reference evidence="5 6" key="1">
    <citation type="submission" date="2018-06" db="EMBL/GenBank/DDBJ databases">
        <title>Paenibacillus imtechensis sp. nov.</title>
        <authorList>
            <person name="Pinnaka A.K."/>
            <person name="Singh H."/>
            <person name="Kaur M."/>
        </authorList>
    </citation>
    <scope>NUCLEOTIDE SEQUENCE [LARGE SCALE GENOMIC DNA]</scope>
    <source>
        <strain evidence="5 6">SMB1</strain>
    </source>
</reference>
<dbReference type="AlphaFoldDB" id="A0A2W1LJT9"/>
<evidence type="ECO:0000259" key="4">
    <source>
        <dbReference type="PROSITE" id="PS50893"/>
    </source>
</evidence>
<evidence type="ECO:0000256" key="3">
    <source>
        <dbReference type="ARBA" id="ARBA00022840"/>
    </source>
</evidence>
<keyword evidence="1" id="KW-0813">Transport</keyword>
<sequence length="289" mass="32580">MLEIDKLTWSRSGSSFRLHIPRLAVGKGITLLAGRNGAGKSSLMHLLGTAVMPDQGKISYGGRTTDRDLASVRASIGFVPTSVSLYEEMTVQKLLHYLSELKGGLSPSQLEGHLERFRLTVYRKRKIKTLPQGIRQRIVLAQAWLGSPEYLFLDEPLNALDSLERLSFIRQLSIEGRSRTIMVSTHELNEWEAWANRLIWLDNGMIRFHGTLTAWTSNLPASVYEGSVTPAQLKALPEEQIIYIRADGHSFRVRVMAAEAPLFAFEKQLPTLEDAYFIRSRLQETARIS</sequence>
<keyword evidence="2" id="KW-0547">Nucleotide-binding</keyword>
<proteinExistence type="predicted"/>
<dbReference type="InterPro" id="IPR003439">
    <property type="entry name" value="ABC_transporter-like_ATP-bd"/>
</dbReference>
<evidence type="ECO:0000313" key="5">
    <source>
        <dbReference type="EMBL" id="PZD94814.1"/>
    </source>
</evidence>
<dbReference type="InterPro" id="IPR051782">
    <property type="entry name" value="ABC_Transporter_VariousFunc"/>
</dbReference>